<dbReference type="InterPro" id="IPR055119">
    <property type="entry name" value="Mig18_Fn1"/>
</dbReference>
<reference evidence="3" key="1">
    <citation type="submission" date="2017-02" db="UniProtKB">
        <authorList>
            <consortium name="WormBaseParasite"/>
        </authorList>
    </citation>
    <scope>IDENTIFICATION</scope>
</reference>
<protein>
    <submittedName>
        <fullName evidence="3">Beta_helix domain-containing protein</fullName>
    </submittedName>
</protein>
<proteinExistence type="predicted"/>
<feature type="domain" description="Abnormal cell migration protein 18-like fibronectin type I" evidence="1">
    <location>
        <begin position="14"/>
        <end position="57"/>
    </location>
</feature>
<sequence>MEPGTTADVEGITHHCDDNEGNIQYYTTGCYINEQRDLRVNEDVIENNMVYRCYKRSGVIHYEEYACGFRGMPACNPQPIDPTAEEKDLLQRGLKAPGFGSFSIVQVSTSH</sequence>
<dbReference type="Pfam" id="PF23003">
    <property type="entry name" value="Fn1_2"/>
    <property type="match status" value="1"/>
</dbReference>
<organism evidence="2 3">
    <name type="scientific">Ascaris lumbricoides</name>
    <name type="common">Giant roundworm</name>
    <dbReference type="NCBI Taxonomy" id="6252"/>
    <lineage>
        <taxon>Eukaryota</taxon>
        <taxon>Metazoa</taxon>
        <taxon>Ecdysozoa</taxon>
        <taxon>Nematoda</taxon>
        <taxon>Chromadorea</taxon>
        <taxon>Rhabditida</taxon>
        <taxon>Spirurina</taxon>
        <taxon>Ascaridomorpha</taxon>
        <taxon>Ascaridoidea</taxon>
        <taxon>Ascarididae</taxon>
        <taxon>Ascaris</taxon>
    </lineage>
</organism>
<dbReference type="Proteomes" id="UP000036681">
    <property type="component" value="Unplaced"/>
</dbReference>
<dbReference type="AlphaFoldDB" id="A0A0M3HFL2"/>
<keyword evidence="2" id="KW-1185">Reference proteome</keyword>
<evidence type="ECO:0000313" key="2">
    <source>
        <dbReference type="Proteomes" id="UP000036681"/>
    </source>
</evidence>
<evidence type="ECO:0000259" key="1">
    <source>
        <dbReference type="Pfam" id="PF23003"/>
    </source>
</evidence>
<evidence type="ECO:0000313" key="3">
    <source>
        <dbReference type="WBParaSite" id="ALUE_0000030701-mRNA-1"/>
    </source>
</evidence>
<name>A0A0M3HFL2_ASCLU</name>
<dbReference type="WBParaSite" id="ALUE_0000030701-mRNA-1">
    <property type="protein sequence ID" value="ALUE_0000030701-mRNA-1"/>
    <property type="gene ID" value="ALUE_0000030701"/>
</dbReference>
<accession>A0A0M3HFL2</accession>